<name>A0A1L3I0Y4_9RHOB</name>
<reference evidence="2" key="1">
    <citation type="submission" date="2016-07" db="EMBL/GenBank/DDBJ databases">
        <title>Phaeobacter portensis sp. nov., a tropodithietic acid producing bacterium isolated from a German harbor.</title>
        <authorList>
            <person name="Freese H.M."/>
            <person name="Bunk B."/>
            <person name="Breider S."/>
            <person name="Brinkhoff T."/>
        </authorList>
    </citation>
    <scope>NUCLEOTIDE SEQUENCE [LARGE SCALE GENOMIC DNA]</scope>
    <source>
        <strain evidence="2">P97</strain>
    </source>
</reference>
<dbReference type="Proteomes" id="UP000183859">
    <property type="component" value="Chromosome"/>
</dbReference>
<dbReference type="EMBL" id="CP016364">
    <property type="protein sequence ID" value="APG45627.1"/>
    <property type="molecule type" value="Genomic_DNA"/>
</dbReference>
<dbReference type="KEGG" id="php:PhaeoP97_00172"/>
<evidence type="ECO:0000313" key="1">
    <source>
        <dbReference type="EMBL" id="APG45627.1"/>
    </source>
</evidence>
<organism evidence="1 2">
    <name type="scientific">Phaeobacter porticola</name>
    <dbReference type="NCBI Taxonomy" id="1844006"/>
    <lineage>
        <taxon>Bacteria</taxon>
        <taxon>Pseudomonadati</taxon>
        <taxon>Pseudomonadota</taxon>
        <taxon>Alphaproteobacteria</taxon>
        <taxon>Rhodobacterales</taxon>
        <taxon>Roseobacteraceae</taxon>
        <taxon>Phaeobacter</taxon>
    </lineage>
</organism>
<protein>
    <submittedName>
        <fullName evidence="1">Uncharacterized protein</fullName>
    </submittedName>
</protein>
<accession>A0A1L3I0Y4</accession>
<sequence>MVLISAIATRAEPDLIAIALCISGTNAKMQGVVAYILLPDAIGSFATALGNSAFADQQH</sequence>
<proteinExistence type="predicted"/>
<dbReference type="STRING" id="1844006.PhaeoP97_00172"/>
<evidence type="ECO:0000313" key="2">
    <source>
        <dbReference type="Proteomes" id="UP000183859"/>
    </source>
</evidence>
<dbReference type="AlphaFoldDB" id="A0A1L3I0Y4"/>
<keyword evidence="2" id="KW-1185">Reference proteome</keyword>
<gene>
    <name evidence="1" type="ORF">PhaeoP97_00172</name>
</gene>